<dbReference type="OMA" id="IPMAREK"/>
<evidence type="ECO:0000313" key="3">
    <source>
        <dbReference type="Proteomes" id="UP000654075"/>
    </source>
</evidence>
<reference evidence="2" key="1">
    <citation type="submission" date="2021-02" db="EMBL/GenBank/DDBJ databases">
        <authorList>
            <person name="Dougan E. K."/>
            <person name="Rhodes N."/>
            <person name="Thang M."/>
            <person name="Chan C."/>
        </authorList>
    </citation>
    <scope>NUCLEOTIDE SEQUENCE</scope>
</reference>
<feature type="region of interest" description="Disordered" evidence="1">
    <location>
        <begin position="139"/>
        <end position="158"/>
    </location>
</feature>
<organism evidence="2 3">
    <name type="scientific">Polarella glacialis</name>
    <name type="common">Dinoflagellate</name>
    <dbReference type="NCBI Taxonomy" id="89957"/>
    <lineage>
        <taxon>Eukaryota</taxon>
        <taxon>Sar</taxon>
        <taxon>Alveolata</taxon>
        <taxon>Dinophyceae</taxon>
        <taxon>Suessiales</taxon>
        <taxon>Suessiaceae</taxon>
        <taxon>Polarella</taxon>
    </lineage>
</organism>
<feature type="region of interest" description="Disordered" evidence="1">
    <location>
        <begin position="77"/>
        <end position="111"/>
    </location>
</feature>
<feature type="non-terminal residue" evidence="2">
    <location>
        <position position="158"/>
    </location>
</feature>
<feature type="compositionally biased region" description="Polar residues" evidence="1">
    <location>
        <begin position="148"/>
        <end position="158"/>
    </location>
</feature>
<dbReference type="EMBL" id="CAJNNV010031688">
    <property type="protein sequence ID" value="CAE8637376.1"/>
    <property type="molecule type" value="Genomic_DNA"/>
</dbReference>
<evidence type="ECO:0000256" key="1">
    <source>
        <dbReference type="SAM" id="MobiDB-lite"/>
    </source>
</evidence>
<comment type="caution">
    <text evidence="2">The sequence shown here is derived from an EMBL/GenBank/DDBJ whole genome shotgun (WGS) entry which is preliminary data.</text>
</comment>
<sequence>MLGINPGEALARDFLALEAEKQRLEAKQWQSLEEIQLRRSTTEMQRSASVGMLEKKLHRSGLALASTTERNQVIRMQASSFQQHVRTQAPEQGSSGQGPGGRSEAVERLRDSRQAFALQVERMSSQWHQTCEQRVRQEIEQARRDTQHCQARQTETLE</sequence>
<protein>
    <submittedName>
        <fullName evidence="2">Uncharacterized protein</fullName>
    </submittedName>
</protein>
<keyword evidence="3" id="KW-1185">Reference proteome</keyword>
<proteinExistence type="predicted"/>
<dbReference type="Proteomes" id="UP000654075">
    <property type="component" value="Unassembled WGS sequence"/>
</dbReference>
<accession>A0A813HI55</accession>
<name>A0A813HI55_POLGL</name>
<evidence type="ECO:0000313" key="2">
    <source>
        <dbReference type="EMBL" id="CAE8637376.1"/>
    </source>
</evidence>
<gene>
    <name evidence="2" type="ORF">PGLA1383_LOCUS52743</name>
</gene>
<dbReference type="AlphaFoldDB" id="A0A813HI55"/>
<feature type="compositionally biased region" description="Polar residues" evidence="1">
    <location>
        <begin position="77"/>
        <end position="86"/>
    </location>
</feature>